<keyword evidence="3" id="KW-1185">Reference proteome</keyword>
<sequence>MFNAFVVVLNLNYVMETTKINRNIIIKLCSILLLGGAFIYYFYQNNPSDNGTSFLRCPSNLLFKINCPGCGTQRAIHHLLHLEIAEAFRFNALFVLFSPLILVVFLLLIYNFIFNKSVKIPLLSNKYFLITLLVIIVLFGVLRNIPVEPFTILSP</sequence>
<keyword evidence="1" id="KW-0812">Transmembrane</keyword>
<accession>A0A3L9MGH2</accession>
<keyword evidence="1" id="KW-0472">Membrane</keyword>
<dbReference type="AlphaFoldDB" id="A0A3L9MGH2"/>
<gene>
    <name evidence="2" type="ORF">EAH69_02840</name>
</gene>
<evidence type="ECO:0000313" key="2">
    <source>
        <dbReference type="EMBL" id="RLZ11875.1"/>
    </source>
</evidence>
<proteinExistence type="predicted"/>
<keyword evidence="1" id="KW-1133">Transmembrane helix</keyword>
<dbReference type="Proteomes" id="UP000275348">
    <property type="component" value="Unassembled WGS sequence"/>
</dbReference>
<evidence type="ECO:0000313" key="3">
    <source>
        <dbReference type="Proteomes" id="UP000275348"/>
    </source>
</evidence>
<organism evidence="2 3">
    <name type="scientific">Faecalibacter macacae</name>
    <dbReference type="NCBI Taxonomy" id="1859289"/>
    <lineage>
        <taxon>Bacteria</taxon>
        <taxon>Pseudomonadati</taxon>
        <taxon>Bacteroidota</taxon>
        <taxon>Flavobacteriia</taxon>
        <taxon>Flavobacteriales</taxon>
        <taxon>Weeksellaceae</taxon>
        <taxon>Faecalibacter</taxon>
    </lineage>
</organism>
<feature type="transmembrane region" description="Helical" evidence="1">
    <location>
        <begin position="24"/>
        <end position="43"/>
    </location>
</feature>
<reference evidence="2 3" key="1">
    <citation type="submission" date="2018-10" db="EMBL/GenBank/DDBJ databases">
        <authorList>
            <person name="Chen X."/>
        </authorList>
    </citation>
    <scope>NUCLEOTIDE SEQUENCE [LARGE SCALE GENOMIC DNA]</scope>
    <source>
        <strain evidence="2 3">YIM 102668</strain>
    </source>
</reference>
<comment type="caution">
    <text evidence="2">The sequence shown here is derived from an EMBL/GenBank/DDBJ whole genome shotgun (WGS) entry which is preliminary data.</text>
</comment>
<feature type="transmembrane region" description="Helical" evidence="1">
    <location>
        <begin position="92"/>
        <end position="114"/>
    </location>
</feature>
<dbReference type="InterPro" id="IPR021215">
    <property type="entry name" value="DUF2752"/>
</dbReference>
<dbReference type="Pfam" id="PF10825">
    <property type="entry name" value="DUF2752"/>
    <property type="match status" value="1"/>
</dbReference>
<dbReference type="EMBL" id="RDOJ01000003">
    <property type="protein sequence ID" value="RLZ11875.1"/>
    <property type="molecule type" value="Genomic_DNA"/>
</dbReference>
<protein>
    <submittedName>
        <fullName evidence="2">DUF2752 domain-containing protein</fullName>
    </submittedName>
</protein>
<feature type="transmembrane region" description="Helical" evidence="1">
    <location>
        <begin position="126"/>
        <end position="145"/>
    </location>
</feature>
<evidence type="ECO:0000256" key="1">
    <source>
        <dbReference type="SAM" id="Phobius"/>
    </source>
</evidence>
<name>A0A3L9MGH2_9FLAO</name>